<dbReference type="AlphaFoldDB" id="A0A1E3WDR0"/>
<evidence type="ECO:0000313" key="3">
    <source>
        <dbReference type="Proteomes" id="UP000095042"/>
    </source>
</evidence>
<protein>
    <submittedName>
        <fullName evidence="2">Uncharacterized protein</fullName>
    </submittedName>
</protein>
<sequence length="88" mass="9121">MRKPGVAKAAEAAATPDATALLQAVFSGSGYLAALAQRSPDLLADCLTRDPDTHLDEAREALAEEVAQRPAPRKRWSGCAGSSSAARS</sequence>
<evidence type="ECO:0000256" key="1">
    <source>
        <dbReference type="SAM" id="MobiDB-lite"/>
    </source>
</evidence>
<keyword evidence="3" id="KW-1185">Reference proteome</keyword>
<name>A0A1E3WDR0_9HYPH</name>
<reference evidence="2 3" key="1">
    <citation type="journal article" date="2016" name="Environ. Microbiol.">
        <title>New Methyloceanibacter diversity from North Sea sediments includes methanotroph containing solely the soluble methane monooxygenase.</title>
        <authorList>
            <person name="Vekeman B."/>
            <person name="Kerckhof F.M."/>
            <person name="Cremers G."/>
            <person name="de Vos P."/>
            <person name="Vandamme P."/>
            <person name="Boon N."/>
            <person name="Op den Camp H.J."/>
            <person name="Heylen K."/>
        </authorList>
    </citation>
    <scope>NUCLEOTIDE SEQUENCE [LARGE SCALE GENOMIC DNA]</scope>
    <source>
        <strain evidence="2 3">R-67177</strain>
    </source>
</reference>
<proteinExistence type="predicted"/>
<organism evidence="2 3">
    <name type="scientific">Methyloceanibacter marginalis</name>
    <dbReference type="NCBI Taxonomy" id="1774971"/>
    <lineage>
        <taxon>Bacteria</taxon>
        <taxon>Pseudomonadati</taxon>
        <taxon>Pseudomonadota</taxon>
        <taxon>Alphaproteobacteria</taxon>
        <taxon>Hyphomicrobiales</taxon>
        <taxon>Hyphomicrobiaceae</taxon>
        <taxon>Methyloceanibacter</taxon>
    </lineage>
</organism>
<feature type="region of interest" description="Disordered" evidence="1">
    <location>
        <begin position="64"/>
        <end position="88"/>
    </location>
</feature>
<dbReference type="Proteomes" id="UP000095042">
    <property type="component" value="Unassembled WGS sequence"/>
</dbReference>
<comment type="caution">
    <text evidence="2">The sequence shown here is derived from an EMBL/GenBank/DDBJ whole genome shotgun (WGS) entry which is preliminary data.</text>
</comment>
<gene>
    <name evidence="2" type="ORF">AUC71_06905</name>
</gene>
<accession>A0A1E3WDR0</accession>
<evidence type="ECO:0000313" key="2">
    <source>
        <dbReference type="EMBL" id="ODS03944.1"/>
    </source>
</evidence>
<dbReference type="EMBL" id="LPWD01000031">
    <property type="protein sequence ID" value="ODS03944.1"/>
    <property type="molecule type" value="Genomic_DNA"/>
</dbReference>
<feature type="compositionally biased region" description="Low complexity" evidence="1">
    <location>
        <begin position="77"/>
        <end position="88"/>
    </location>
</feature>